<gene>
    <name evidence="2" type="ORF">GCM10011498_03130</name>
</gene>
<sequence>MTPAEHTTPEQLRHDAEEAATGFPALMAAADQLAATISLGAHGRRRSGPGDEFWQYRVAGAGDSLRDIDWRRSARADADFVRQMEWQNLQAVHLWVDRSAAMGYRGKDSLPTKGERARILGLATAILLAKGGESVGLMEDPSPPKHGRGQITKMAMRLATTGGHTEYGVPPGKDMGRGNRALLVSDFLGDWDHVLAALSRAADQRVQGCLVQVLDPSEESFPFDGRTIFESMGETISFETRRARALRDDYLARLAERKDQLESLARRTGWMYTCHHTDQPAQAALMWIYNAIAGPSR</sequence>
<dbReference type="RefSeq" id="WP_229678390.1">
    <property type="nucleotide sequence ID" value="NZ_BMKA01000001.1"/>
</dbReference>
<accession>A0A916VMT1</accession>
<proteinExistence type="predicted"/>
<reference evidence="2" key="1">
    <citation type="journal article" date="2014" name="Int. J. Syst. Evol. Microbiol.">
        <title>Complete genome sequence of Corynebacterium casei LMG S-19264T (=DSM 44701T), isolated from a smear-ripened cheese.</title>
        <authorList>
            <consortium name="US DOE Joint Genome Institute (JGI-PGF)"/>
            <person name="Walter F."/>
            <person name="Albersmeier A."/>
            <person name="Kalinowski J."/>
            <person name="Ruckert C."/>
        </authorList>
    </citation>
    <scope>NUCLEOTIDE SEQUENCE</scope>
    <source>
        <strain evidence="2">CGMCC 1.15880</strain>
    </source>
</reference>
<keyword evidence="3" id="KW-1185">Reference proteome</keyword>
<dbReference type="Pfam" id="PF01882">
    <property type="entry name" value="DUF58"/>
    <property type="match status" value="1"/>
</dbReference>
<comment type="caution">
    <text evidence="2">The sequence shown here is derived from an EMBL/GenBank/DDBJ whole genome shotgun (WGS) entry which is preliminary data.</text>
</comment>
<feature type="domain" description="DUF58" evidence="1">
    <location>
        <begin position="57"/>
        <end position="258"/>
    </location>
</feature>
<dbReference type="PANTHER" id="PTHR33608">
    <property type="entry name" value="BLL2464 PROTEIN"/>
    <property type="match status" value="1"/>
</dbReference>
<dbReference type="PANTHER" id="PTHR33608:SF6">
    <property type="entry name" value="BLL2464 PROTEIN"/>
    <property type="match status" value="1"/>
</dbReference>
<reference evidence="2" key="2">
    <citation type="submission" date="2020-09" db="EMBL/GenBank/DDBJ databases">
        <authorList>
            <person name="Sun Q."/>
            <person name="Zhou Y."/>
        </authorList>
    </citation>
    <scope>NUCLEOTIDE SEQUENCE</scope>
    <source>
        <strain evidence="2">CGMCC 1.15880</strain>
    </source>
</reference>
<evidence type="ECO:0000313" key="3">
    <source>
        <dbReference type="Proteomes" id="UP000628017"/>
    </source>
</evidence>
<organism evidence="2 3">
    <name type="scientific">Neptunicoccus cionae</name>
    <dbReference type="NCBI Taxonomy" id="2035344"/>
    <lineage>
        <taxon>Bacteria</taxon>
        <taxon>Pseudomonadati</taxon>
        <taxon>Pseudomonadota</taxon>
        <taxon>Alphaproteobacteria</taxon>
        <taxon>Rhodobacterales</taxon>
        <taxon>Paracoccaceae</taxon>
        <taxon>Neptunicoccus</taxon>
    </lineage>
</organism>
<protein>
    <recommendedName>
        <fullName evidence="1">DUF58 domain-containing protein</fullName>
    </recommendedName>
</protein>
<dbReference type="EMBL" id="BMKA01000001">
    <property type="protein sequence ID" value="GGA06745.1"/>
    <property type="molecule type" value="Genomic_DNA"/>
</dbReference>
<name>A0A916VMT1_9RHOB</name>
<evidence type="ECO:0000313" key="2">
    <source>
        <dbReference type="EMBL" id="GGA06745.1"/>
    </source>
</evidence>
<dbReference type="Proteomes" id="UP000628017">
    <property type="component" value="Unassembled WGS sequence"/>
</dbReference>
<dbReference type="AlphaFoldDB" id="A0A916VMT1"/>
<evidence type="ECO:0000259" key="1">
    <source>
        <dbReference type="Pfam" id="PF01882"/>
    </source>
</evidence>
<dbReference type="InterPro" id="IPR002881">
    <property type="entry name" value="DUF58"/>
</dbReference>